<reference evidence="2 3" key="1">
    <citation type="submission" date="2017-02" db="EMBL/GenBank/DDBJ databases">
        <title>Chromobacterium haemolyticum H5244.</title>
        <authorList>
            <person name="Gulvik C.A."/>
        </authorList>
    </citation>
    <scope>NUCLEOTIDE SEQUENCE [LARGE SCALE GENOMIC DNA]</scope>
    <source>
        <strain evidence="2 3">H5244</strain>
    </source>
</reference>
<gene>
    <name evidence="2" type="ORF">B0T45_19325</name>
</gene>
<proteinExistence type="predicted"/>
<comment type="caution">
    <text evidence="2">The sequence shown here is derived from an EMBL/GenBank/DDBJ whole genome shotgun (WGS) entry which is preliminary data.</text>
</comment>
<organism evidence="2 3">
    <name type="scientific">Chromobacterium haemolyticum</name>
    <dbReference type="NCBI Taxonomy" id="394935"/>
    <lineage>
        <taxon>Bacteria</taxon>
        <taxon>Pseudomonadati</taxon>
        <taxon>Pseudomonadota</taxon>
        <taxon>Betaproteobacteria</taxon>
        <taxon>Neisseriales</taxon>
        <taxon>Chromobacteriaceae</taxon>
        <taxon>Chromobacterium</taxon>
    </lineage>
</organism>
<evidence type="ECO:0000259" key="1">
    <source>
        <dbReference type="Pfam" id="PF13649"/>
    </source>
</evidence>
<name>A0A1W0CHD6_9NEIS</name>
<dbReference type="Gene3D" id="3.40.50.150">
    <property type="entry name" value="Vaccinia Virus protein VP39"/>
    <property type="match status" value="1"/>
</dbReference>
<dbReference type="EMBL" id="MUKV01000034">
    <property type="protein sequence ID" value="OQS34163.1"/>
    <property type="molecule type" value="Genomic_DNA"/>
</dbReference>
<dbReference type="CDD" id="cd02440">
    <property type="entry name" value="AdoMet_MTases"/>
    <property type="match status" value="1"/>
</dbReference>
<evidence type="ECO:0000313" key="3">
    <source>
        <dbReference type="Proteomes" id="UP000192721"/>
    </source>
</evidence>
<evidence type="ECO:0000313" key="2">
    <source>
        <dbReference type="EMBL" id="OQS34163.1"/>
    </source>
</evidence>
<sequence length="235" mass="27559">MTQNHPKLPVDPYYEGVPEYMTQVYDWAYVNPRKAGWLDRNLVVRVLLFFNDQRLMRAYLEQIRPGDKVWQVAHVYGDLVQRAADRAGRDGRFVLTDITPVQIEHAERKLRDRPQAAVVRANAGNYRLESDDFNLICSFFLLHEVPDHLKRAIVDNMLSQVPPGGRAVFVDYHRPKPWQPIGWLLKWVNRVLEPFAEALWNHEIRDYAQEADGFDWSKRTLFGGVYQVTTAKRKR</sequence>
<dbReference type="InterPro" id="IPR041698">
    <property type="entry name" value="Methyltransf_25"/>
</dbReference>
<protein>
    <recommendedName>
        <fullName evidence="1">Methyltransferase domain-containing protein</fullName>
    </recommendedName>
</protein>
<feature type="domain" description="Methyltransferase" evidence="1">
    <location>
        <begin position="76"/>
        <end position="165"/>
    </location>
</feature>
<dbReference type="Proteomes" id="UP000192721">
    <property type="component" value="Unassembled WGS sequence"/>
</dbReference>
<dbReference type="InterPro" id="IPR029063">
    <property type="entry name" value="SAM-dependent_MTases_sf"/>
</dbReference>
<dbReference type="SUPFAM" id="SSF53335">
    <property type="entry name" value="S-adenosyl-L-methionine-dependent methyltransferases"/>
    <property type="match status" value="1"/>
</dbReference>
<dbReference type="AlphaFoldDB" id="A0A1W0CHD6"/>
<dbReference type="NCBIfam" id="NF038261">
    <property type="entry name" value="rhodoquin_RquA"/>
    <property type="match status" value="1"/>
</dbReference>
<accession>A0A1W0CHD6</accession>
<dbReference type="RefSeq" id="WP_043637131.1">
    <property type="nucleotide sequence ID" value="NZ_CP109905.1"/>
</dbReference>
<dbReference type="Pfam" id="PF13649">
    <property type="entry name" value="Methyltransf_25"/>
    <property type="match status" value="1"/>
</dbReference>